<dbReference type="STRING" id="530584.SAMN05421630_101916"/>
<dbReference type="SUPFAM" id="SSF55781">
    <property type="entry name" value="GAF domain-like"/>
    <property type="match status" value="1"/>
</dbReference>
<dbReference type="InterPro" id="IPR036390">
    <property type="entry name" value="WH_DNA-bd_sf"/>
</dbReference>
<dbReference type="GO" id="GO:0003677">
    <property type="term" value="F:DNA binding"/>
    <property type="evidence" value="ECO:0007669"/>
    <property type="project" value="UniProtKB-KW"/>
</dbReference>
<evidence type="ECO:0000313" key="5">
    <source>
        <dbReference type="Proteomes" id="UP000199494"/>
    </source>
</evidence>
<dbReference type="KEGG" id="pmad:BAY61_12675"/>
<evidence type="ECO:0000256" key="2">
    <source>
        <dbReference type="ARBA" id="ARBA00023125"/>
    </source>
</evidence>
<proteinExistence type="predicted"/>
<reference evidence="4 5" key="1">
    <citation type="submission" date="2016-10" db="EMBL/GenBank/DDBJ databases">
        <authorList>
            <person name="de Groot N.N."/>
        </authorList>
    </citation>
    <scope>NUCLEOTIDE SEQUENCE [LARGE SCALE GENOMIC DNA]</scope>
    <source>
        <strain evidence="4 5">CGMCC 4.5506</strain>
    </source>
</reference>
<dbReference type="PANTHER" id="PTHR30136">
    <property type="entry name" value="HELIX-TURN-HELIX TRANSCRIPTIONAL REGULATOR, ICLR FAMILY"/>
    <property type="match status" value="1"/>
</dbReference>
<organism evidence="4 5">
    <name type="scientific">Prauserella marina</name>
    <dbReference type="NCBI Taxonomy" id="530584"/>
    <lineage>
        <taxon>Bacteria</taxon>
        <taxon>Bacillati</taxon>
        <taxon>Actinomycetota</taxon>
        <taxon>Actinomycetes</taxon>
        <taxon>Pseudonocardiales</taxon>
        <taxon>Pseudonocardiaceae</taxon>
        <taxon>Prauserella</taxon>
    </lineage>
</organism>
<keyword evidence="5" id="KW-1185">Reference proteome</keyword>
<dbReference type="PROSITE" id="PS51077">
    <property type="entry name" value="HTH_ICLR"/>
    <property type="match status" value="1"/>
</dbReference>
<dbReference type="InterPro" id="IPR014757">
    <property type="entry name" value="Tscrpt_reg_IclR_C"/>
</dbReference>
<dbReference type="GO" id="GO:0003700">
    <property type="term" value="F:DNA-binding transcription factor activity"/>
    <property type="evidence" value="ECO:0007669"/>
    <property type="project" value="TreeGrafter"/>
</dbReference>
<dbReference type="GO" id="GO:0045892">
    <property type="term" value="P:negative regulation of DNA-templated transcription"/>
    <property type="evidence" value="ECO:0007669"/>
    <property type="project" value="TreeGrafter"/>
</dbReference>
<dbReference type="RefSeq" id="WP_091797398.1">
    <property type="nucleotide sequence ID" value="NZ_CP016353.1"/>
</dbReference>
<dbReference type="SMART" id="SM00346">
    <property type="entry name" value="HTH_ICLR"/>
    <property type="match status" value="1"/>
</dbReference>
<gene>
    <name evidence="4" type="ORF">SAMN05421630_101916</name>
</gene>
<dbReference type="InterPro" id="IPR005471">
    <property type="entry name" value="Tscrpt_reg_IclR_N"/>
</dbReference>
<dbReference type="SUPFAM" id="SSF46785">
    <property type="entry name" value="Winged helix' DNA-binding domain"/>
    <property type="match status" value="1"/>
</dbReference>
<dbReference type="InterPro" id="IPR029016">
    <property type="entry name" value="GAF-like_dom_sf"/>
</dbReference>
<dbReference type="InterPro" id="IPR036388">
    <property type="entry name" value="WH-like_DNA-bd_sf"/>
</dbReference>
<protein>
    <submittedName>
        <fullName evidence="4">DNA-binding transcriptional regulator, IclR family</fullName>
    </submittedName>
</protein>
<accession>A0A222VP68</accession>
<dbReference type="Pfam" id="PF01614">
    <property type="entry name" value="IclR_C"/>
    <property type="match status" value="1"/>
</dbReference>
<dbReference type="Gene3D" id="1.10.10.10">
    <property type="entry name" value="Winged helix-like DNA-binding domain superfamily/Winged helix DNA-binding domain"/>
    <property type="match status" value="1"/>
</dbReference>
<evidence type="ECO:0000256" key="3">
    <source>
        <dbReference type="ARBA" id="ARBA00023163"/>
    </source>
</evidence>
<dbReference type="Pfam" id="PF09339">
    <property type="entry name" value="HTH_IclR"/>
    <property type="match status" value="1"/>
</dbReference>
<dbReference type="InterPro" id="IPR050707">
    <property type="entry name" value="HTH_MetabolicPath_Reg"/>
</dbReference>
<dbReference type="Gene3D" id="3.30.450.40">
    <property type="match status" value="1"/>
</dbReference>
<dbReference type="PROSITE" id="PS51078">
    <property type="entry name" value="ICLR_ED"/>
    <property type="match status" value="1"/>
</dbReference>
<dbReference type="PANTHER" id="PTHR30136:SF8">
    <property type="entry name" value="TRANSCRIPTIONAL REGULATORY PROTEIN"/>
    <property type="match status" value="1"/>
</dbReference>
<keyword evidence="3" id="KW-0804">Transcription</keyword>
<keyword evidence="2 4" id="KW-0238">DNA-binding</keyword>
<name>A0A222VP68_9PSEU</name>
<dbReference type="OrthoDB" id="4474362at2"/>
<dbReference type="Proteomes" id="UP000199494">
    <property type="component" value="Unassembled WGS sequence"/>
</dbReference>
<keyword evidence="1" id="KW-0805">Transcription regulation</keyword>
<sequence>MDIQAVDRVGKILALFGPHRTSVSSSEAAELIGLNRTTTYRYLSSLVAANVLDLRPDRTYVPGPTLIQLGALALGQREILRLAAEPMAQLARETGVTTVLSLWGEASPVVAHVEEPAHREIVVTVRVGMQLSPSAAQTRIFHAFKDDDPRVRRAVRNLQADEPSESGIERDTVRERGFATQTSPRGIAVMAVPVYEAGGMVAALALLSTRDVLDLSADSSELSALLKTAETISTSMGHA</sequence>
<dbReference type="EMBL" id="FMZE01000001">
    <property type="protein sequence ID" value="SDC23422.1"/>
    <property type="molecule type" value="Genomic_DNA"/>
</dbReference>
<evidence type="ECO:0000256" key="1">
    <source>
        <dbReference type="ARBA" id="ARBA00023015"/>
    </source>
</evidence>
<evidence type="ECO:0000313" key="4">
    <source>
        <dbReference type="EMBL" id="SDC23422.1"/>
    </source>
</evidence>
<dbReference type="AlphaFoldDB" id="A0A222VP68"/>